<feature type="signal peptide" evidence="2">
    <location>
        <begin position="1"/>
        <end position="25"/>
    </location>
</feature>
<feature type="region of interest" description="Disordered" evidence="1">
    <location>
        <begin position="86"/>
        <end position="110"/>
    </location>
</feature>
<accession>A0A516IQ60</accession>
<dbReference type="Proteomes" id="UP000321857">
    <property type="component" value="Chromosome"/>
</dbReference>
<proteinExistence type="predicted"/>
<keyword evidence="4" id="KW-1185">Reference proteome</keyword>
<protein>
    <submittedName>
        <fullName evidence="3">Uncharacterized protein</fullName>
    </submittedName>
</protein>
<gene>
    <name evidence="3" type="ORF">FMM02_03215</name>
</gene>
<dbReference type="KEGG" id="sxa:FMM02_03215"/>
<evidence type="ECO:0000256" key="1">
    <source>
        <dbReference type="SAM" id="MobiDB-lite"/>
    </source>
</evidence>
<dbReference type="EMBL" id="CP041659">
    <property type="protein sequence ID" value="QDP19055.1"/>
    <property type="molecule type" value="Genomic_DNA"/>
</dbReference>
<feature type="compositionally biased region" description="Basic and acidic residues" evidence="1">
    <location>
        <begin position="92"/>
        <end position="103"/>
    </location>
</feature>
<name>A0A516IQ60_9SPHN</name>
<sequence>MSRWTNLVGALLLVLMVWTGSSAHAAERFDCIPVTEQNAGHFEGDRDEVPSDPDQGVAHHHTGCSGHHVATPGQFATLGFSIRSAGLTGARQDADHPGREPESQLRPPIA</sequence>
<evidence type="ECO:0000256" key="2">
    <source>
        <dbReference type="SAM" id="SignalP"/>
    </source>
</evidence>
<organism evidence="3 4">
    <name type="scientific">Sphingomonas xanthus</name>
    <dbReference type="NCBI Taxonomy" id="2594473"/>
    <lineage>
        <taxon>Bacteria</taxon>
        <taxon>Pseudomonadati</taxon>
        <taxon>Pseudomonadota</taxon>
        <taxon>Alphaproteobacteria</taxon>
        <taxon>Sphingomonadales</taxon>
        <taxon>Sphingomonadaceae</taxon>
        <taxon>Sphingomonas</taxon>
    </lineage>
</organism>
<dbReference type="AlphaFoldDB" id="A0A516IQ60"/>
<evidence type="ECO:0000313" key="3">
    <source>
        <dbReference type="EMBL" id="QDP19055.1"/>
    </source>
</evidence>
<feature type="chain" id="PRO_5021917776" evidence="2">
    <location>
        <begin position="26"/>
        <end position="110"/>
    </location>
</feature>
<keyword evidence="2" id="KW-0732">Signal</keyword>
<feature type="region of interest" description="Disordered" evidence="1">
    <location>
        <begin position="41"/>
        <end position="68"/>
    </location>
</feature>
<evidence type="ECO:0000313" key="4">
    <source>
        <dbReference type="Proteomes" id="UP000321857"/>
    </source>
</evidence>
<reference evidence="3 4" key="1">
    <citation type="submission" date="2019-07" db="EMBL/GenBank/DDBJ databases">
        <title>Sphingomonas AE3 Genome sequencing and assembly.</title>
        <authorList>
            <person name="Kim H."/>
        </authorList>
    </citation>
    <scope>NUCLEOTIDE SEQUENCE [LARGE SCALE GENOMIC DNA]</scope>
    <source>
        <strain evidence="3 4">AE3</strain>
    </source>
</reference>
<dbReference type="RefSeq" id="WP_147493511.1">
    <property type="nucleotide sequence ID" value="NZ_CP041659.1"/>
</dbReference>
<dbReference type="OrthoDB" id="7473948at2"/>